<evidence type="ECO:0000256" key="1">
    <source>
        <dbReference type="SAM" id="MobiDB-lite"/>
    </source>
</evidence>
<evidence type="ECO:0000313" key="2">
    <source>
        <dbReference type="EMBL" id="MCW7754019.1"/>
    </source>
</evidence>
<sequence>MKINITIEASPEEIREAMGLPDVRSFHEEIMTDLQKRVKAAQDPKELMKIVFPGGDMGKKLWEQTMKNMSLIRPEFTVKADNKTEASPEQEERS</sequence>
<feature type="region of interest" description="Disordered" evidence="1">
    <location>
        <begin position="73"/>
        <end position="94"/>
    </location>
</feature>
<keyword evidence="3" id="KW-1185">Reference proteome</keyword>
<organism evidence="2 3">
    <name type="scientific">Desulfobotulus pelophilus</name>
    <dbReference type="NCBI Taxonomy" id="2823377"/>
    <lineage>
        <taxon>Bacteria</taxon>
        <taxon>Pseudomonadati</taxon>
        <taxon>Thermodesulfobacteriota</taxon>
        <taxon>Desulfobacteria</taxon>
        <taxon>Desulfobacterales</taxon>
        <taxon>Desulfobacteraceae</taxon>
        <taxon>Desulfobotulus</taxon>
    </lineage>
</organism>
<dbReference type="Proteomes" id="UP001209681">
    <property type="component" value="Unassembled WGS sequence"/>
</dbReference>
<accession>A0ABT3N997</accession>
<name>A0ABT3N997_9BACT</name>
<comment type="caution">
    <text evidence="2">The sequence shown here is derived from an EMBL/GenBank/DDBJ whole genome shotgun (WGS) entry which is preliminary data.</text>
</comment>
<reference evidence="2 3" key="1">
    <citation type="submission" date="2022-11" db="EMBL/GenBank/DDBJ databases">
        <title>Desulfobotulus tamanensis H1 sp. nov. - anaerobic, alkaliphilic, sulphate reducing bacterium isolated from terrestrial mud volcano.</title>
        <authorList>
            <person name="Frolova A."/>
            <person name="Merkel A.Y."/>
            <person name="Slobodkin A.I."/>
        </authorList>
    </citation>
    <scope>NUCLEOTIDE SEQUENCE [LARGE SCALE GENOMIC DNA]</scope>
    <source>
        <strain evidence="2 3">H1</strain>
    </source>
</reference>
<dbReference type="Pfam" id="PF20099">
    <property type="entry name" value="DUF6489"/>
    <property type="match status" value="1"/>
</dbReference>
<evidence type="ECO:0000313" key="3">
    <source>
        <dbReference type="Proteomes" id="UP001209681"/>
    </source>
</evidence>
<feature type="compositionally biased region" description="Basic and acidic residues" evidence="1">
    <location>
        <begin position="76"/>
        <end position="94"/>
    </location>
</feature>
<gene>
    <name evidence="2" type="ORF">OOT00_08470</name>
</gene>
<dbReference type="EMBL" id="JAPFPW010000008">
    <property type="protein sequence ID" value="MCW7754019.1"/>
    <property type="molecule type" value="Genomic_DNA"/>
</dbReference>
<proteinExistence type="predicted"/>
<dbReference type="InterPro" id="IPR045502">
    <property type="entry name" value="DUF6489"/>
</dbReference>
<protein>
    <submittedName>
        <fullName evidence="2">DUF6489 family protein</fullName>
    </submittedName>
</protein>
<dbReference type="RefSeq" id="WP_265424889.1">
    <property type="nucleotide sequence ID" value="NZ_JAPFPW010000008.1"/>
</dbReference>